<protein>
    <recommendedName>
        <fullName evidence="3">Lipoprotein</fullName>
    </recommendedName>
</protein>
<evidence type="ECO:0000313" key="2">
    <source>
        <dbReference type="Proteomes" id="UP000018211"/>
    </source>
</evidence>
<sequence length="43" mass="4822">MKTLTSGQRFINFGLALLMIDCTLPTTDTKINQLGYITCIRSK</sequence>
<reference evidence="1 2" key="1">
    <citation type="journal article" date="2013" name="ISME J.">
        <title>Comparative genomics of pathogenic lineages of Vibrio nigripulchritudo identifies virulence-associated traits.</title>
        <authorList>
            <person name="Goudenege D."/>
            <person name="Labreuche Y."/>
            <person name="Krin E."/>
            <person name="Ansquer D."/>
            <person name="Mangenot S."/>
            <person name="Calteau A."/>
            <person name="Medigue C."/>
            <person name="Mazel D."/>
            <person name="Polz M.F."/>
            <person name="Le Roux F."/>
        </authorList>
    </citation>
    <scope>NUCLEOTIDE SEQUENCE [LARGE SCALE GENOMIC DNA]</scope>
    <source>
        <strain evidence="1 2">SOn1</strain>
    </source>
</reference>
<dbReference type="EMBL" id="CAOF01000022">
    <property type="protein sequence ID" value="CCO44650.1"/>
    <property type="molecule type" value="Genomic_DNA"/>
</dbReference>
<dbReference type="Proteomes" id="UP000018211">
    <property type="component" value="Unassembled WGS sequence"/>
</dbReference>
<accession>A0AAV2VJU2</accession>
<dbReference type="AlphaFoldDB" id="A0AAV2VJU2"/>
<evidence type="ECO:0000313" key="1">
    <source>
        <dbReference type="EMBL" id="CCO44650.1"/>
    </source>
</evidence>
<name>A0AAV2VJU2_9VIBR</name>
<organism evidence="1 2">
    <name type="scientific">Vibrio nigripulchritudo SOn1</name>
    <dbReference type="NCBI Taxonomy" id="1238450"/>
    <lineage>
        <taxon>Bacteria</taxon>
        <taxon>Pseudomonadati</taxon>
        <taxon>Pseudomonadota</taxon>
        <taxon>Gammaproteobacteria</taxon>
        <taxon>Vibrionales</taxon>
        <taxon>Vibrionaceae</taxon>
        <taxon>Vibrio</taxon>
    </lineage>
</organism>
<comment type="caution">
    <text evidence="1">The sequence shown here is derived from an EMBL/GenBank/DDBJ whole genome shotgun (WGS) entry which is preliminary data.</text>
</comment>
<evidence type="ECO:0008006" key="3">
    <source>
        <dbReference type="Google" id="ProtNLM"/>
    </source>
</evidence>
<gene>
    <name evidence="1" type="ORF">VIBNISOn1_1180045</name>
</gene>
<proteinExistence type="predicted"/>